<accession>A0ABY7S1F0</accession>
<name>A0ABY7S1F0_9FLAO</name>
<gene>
    <name evidence="11" type="primary">tsaE</name>
    <name evidence="11" type="ORF">MUN68_006365</name>
</gene>
<keyword evidence="5" id="KW-0819">tRNA processing</keyword>
<evidence type="ECO:0000256" key="3">
    <source>
        <dbReference type="ARBA" id="ARBA00019010"/>
    </source>
</evidence>
<evidence type="ECO:0000256" key="5">
    <source>
        <dbReference type="ARBA" id="ARBA00022694"/>
    </source>
</evidence>
<keyword evidence="6" id="KW-0479">Metal-binding</keyword>
<evidence type="ECO:0000256" key="4">
    <source>
        <dbReference type="ARBA" id="ARBA00022490"/>
    </source>
</evidence>
<comment type="similarity">
    <text evidence="2">Belongs to the TsaE family.</text>
</comment>
<dbReference type="SUPFAM" id="SSF52540">
    <property type="entry name" value="P-loop containing nucleoside triphosphate hydrolases"/>
    <property type="match status" value="1"/>
</dbReference>
<protein>
    <recommendedName>
        <fullName evidence="3">tRNA threonylcarbamoyladenosine biosynthesis protein TsaE</fullName>
    </recommendedName>
    <alternativeName>
        <fullName evidence="10">t(6)A37 threonylcarbamoyladenosine biosynthesis protein TsaE</fullName>
    </alternativeName>
</protein>
<keyword evidence="12" id="KW-1185">Reference proteome</keyword>
<keyword evidence="7" id="KW-0547">Nucleotide-binding</keyword>
<dbReference type="Proteomes" id="UP001202717">
    <property type="component" value="Chromosome"/>
</dbReference>
<dbReference type="PANTHER" id="PTHR33540:SF2">
    <property type="entry name" value="TRNA THREONYLCARBAMOYLADENOSINE BIOSYNTHESIS PROTEIN TSAE"/>
    <property type="match status" value="1"/>
</dbReference>
<dbReference type="InterPro" id="IPR027417">
    <property type="entry name" value="P-loop_NTPase"/>
</dbReference>
<evidence type="ECO:0000256" key="1">
    <source>
        <dbReference type="ARBA" id="ARBA00004496"/>
    </source>
</evidence>
<reference evidence="11 12" key="1">
    <citation type="submission" date="2023-01" db="EMBL/GenBank/DDBJ databases">
        <title>Psychroserpens ponticola sp. nov., isolated from seawater.</title>
        <authorList>
            <person name="Kristyanto S."/>
            <person name="Jung J."/>
            <person name="Kim J.M."/>
            <person name="Jeon C.O."/>
        </authorList>
    </citation>
    <scope>NUCLEOTIDE SEQUENCE [LARGE SCALE GENOMIC DNA]</scope>
    <source>
        <strain evidence="11 12">MSW6</strain>
    </source>
</reference>
<evidence type="ECO:0000256" key="8">
    <source>
        <dbReference type="ARBA" id="ARBA00022840"/>
    </source>
</evidence>
<sequence length="149" mass="17232">MEIDYNITELESVTTKLLEQINSRIVLFHGEMGVGKTTLIKAMVKSLGSTDDVTSPTFSIVNEYESKNGSIFHFDMYRIEDEMEALNFGFEDYFNNDNNWLFIEWPEKVSNLLPEDVCEITIKDNNKISRTLKLSQNELLTKKPAYELC</sequence>
<evidence type="ECO:0000256" key="2">
    <source>
        <dbReference type="ARBA" id="ARBA00007599"/>
    </source>
</evidence>
<dbReference type="RefSeq" id="WP_249994078.1">
    <property type="nucleotide sequence ID" value="NZ_CP116221.1"/>
</dbReference>
<dbReference type="NCBIfam" id="TIGR00150">
    <property type="entry name" value="T6A_YjeE"/>
    <property type="match status" value="1"/>
</dbReference>
<evidence type="ECO:0000313" key="11">
    <source>
        <dbReference type="EMBL" id="WCO03112.1"/>
    </source>
</evidence>
<dbReference type="InterPro" id="IPR003442">
    <property type="entry name" value="T6A_TsaE"/>
</dbReference>
<keyword evidence="9" id="KW-0460">Magnesium</keyword>
<evidence type="ECO:0000256" key="6">
    <source>
        <dbReference type="ARBA" id="ARBA00022723"/>
    </source>
</evidence>
<comment type="subcellular location">
    <subcellularLocation>
        <location evidence="1">Cytoplasm</location>
    </subcellularLocation>
</comment>
<dbReference type="PANTHER" id="PTHR33540">
    <property type="entry name" value="TRNA THREONYLCARBAMOYLADENOSINE BIOSYNTHESIS PROTEIN TSAE"/>
    <property type="match status" value="1"/>
</dbReference>
<evidence type="ECO:0000256" key="7">
    <source>
        <dbReference type="ARBA" id="ARBA00022741"/>
    </source>
</evidence>
<organism evidence="11 12">
    <name type="scientific">Psychroserpens ponticola</name>
    <dbReference type="NCBI Taxonomy" id="2932268"/>
    <lineage>
        <taxon>Bacteria</taxon>
        <taxon>Pseudomonadati</taxon>
        <taxon>Bacteroidota</taxon>
        <taxon>Flavobacteriia</taxon>
        <taxon>Flavobacteriales</taxon>
        <taxon>Flavobacteriaceae</taxon>
        <taxon>Psychroserpens</taxon>
    </lineage>
</organism>
<evidence type="ECO:0000256" key="9">
    <source>
        <dbReference type="ARBA" id="ARBA00022842"/>
    </source>
</evidence>
<proteinExistence type="inferred from homology"/>
<dbReference type="EMBL" id="CP116221">
    <property type="protein sequence ID" value="WCO03112.1"/>
    <property type="molecule type" value="Genomic_DNA"/>
</dbReference>
<keyword evidence="4" id="KW-0963">Cytoplasm</keyword>
<keyword evidence="8" id="KW-0067">ATP-binding</keyword>
<dbReference type="Pfam" id="PF02367">
    <property type="entry name" value="TsaE"/>
    <property type="match status" value="1"/>
</dbReference>
<dbReference type="Gene3D" id="3.40.50.300">
    <property type="entry name" value="P-loop containing nucleotide triphosphate hydrolases"/>
    <property type="match status" value="1"/>
</dbReference>
<evidence type="ECO:0000313" key="12">
    <source>
        <dbReference type="Proteomes" id="UP001202717"/>
    </source>
</evidence>
<evidence type="ECO:0000256" key="10">
    <source>
        <dbReference type="ARBA" id="ARBA00032441"/>
    </source>
</evidence>